<dbReference type="InterPro" id="IPR000073">
    <property type="entry name" value="AB_hydrolase_1"/>
</dbReference>
<dbReference type="PRINTS" id="PR00111">
    <property type="entry name" value="ABHYDROLASE"/>
</dbReference>
<feature type="domain" description="Guanylate cyclase" evidence="1">
    <location>
        <begin position="290"/>
        <end position="397"/>
    </location>
</feature>
<evidence type="ECO:0000259" key="1">
    <source>
        <dbReference type="PROSITE" id="PS50125"/>
    </source>
</evidence>
<organism evidence="2 3">
    <name type="scientific">Candidatus Segetimicrobium genomatis</name>
    <dbReference type="NCBI Taxonomy" id="2569760"/>
    <lineage>
        <taxon>Bacteria</taxon>
        <taxon>Bacillati</taxon>
        <taxon>Candidatus Sysuimicrobiota</taxon>
        <taxon>Candidatus Sysuimicrobiia</taxon>
        <taxon>Candidatus Sysuimicrobiales</taxon>
        <taxon>Candidatus Segetimicrobiaceae</taxon>
        <taxon>Candidatus Segetimicrobium</taxon>
    </lineage>
</organism>
<dbReference type="InterPro" id="IPR029787">
    <property type="entry name" value="Nucleotide_cyclase"/>
</dbReference>
<sequence>MDRPQTRYARSDDVNIAYQVVGDGPRDLVFVMGWVSHLDYFWEEPSFARFLNRLASFSRLILFDKRGTGLSDRVSIRDLPTLEQRMDDVRAVMDAVGSQQAALLGVSEGGPLCALFAATYPERTTAVVMYGGYARRSWDVDHPWAPTPAQRERFLERIRQEWGTALDLEDRAPTIAGDQRFRSWWATYLSRSASPGAAVALTRMNADIDIRHILGTIRVPTLILHRSGDRTLSVEGARYMAERIPGARYVELRGDDHLPWVGDQDGILDQIEEFLTGVRRGPEPDRVLATVMFTDVVGSTERAARLGDRRWRDLLELYHAAARKETERFRGRVVDTAGDGVLATFDGPARAVRCAAAVTQAVRALGMELRTGLHTGEVEMTDDRIGGIAVHIGARIAALAKANEILVSSTVKDLVAGSGLEFEERGSHTLKGVPGEWRLCVVSKV</sequence>
<dbReference type="PANTHER" id="PTHR43433">
    <property type="entry name" value="HYDROLASE, ALPHA/BETA FOLD FAMILY PROTEIN"/>
    <property type="match status" value="1"/>
</dbReference>
<dbReference type="Pfam" id="PF00561">
    <property type="entry name" value="Abhydrolase_1"/>
    <property type="match status" value="1"/>
</dbReference>
<dbReference type="PANTHER" id="PTHR43433:SF8">
    <property type="entry name" value="BIFUNCTIONAL LIPASE_ADENYLATE CYCLASE LIPJ"/>
    <property type="match status" value="1"/>
</dbReference>
<evidence type="ECO:0000313" key="2">
    <source>
        <dbReference type="EMBL" id="TMI71350.1"/>
    </source>
</evidence>
<dbReference type="AlphaFoldDB" id="A0A537IJ93"/>
<dbReference type="Gene3D" id="3.40.50.1820">
    <property type="entry name" value="alpha/beta hydrolase"/>
    <property type="match status" value="1"/>
</dbReference>
<dbReference type="InterPro" id="IPR050471">
    <property type="entry name" value="AB_hydrolase"/>
</dbReference>
<dbReference type="SUPFAM" id="SSF53474">
    <property type="entry name" value="alpha/beta-Hydrolases"/>
    <property type="match status" value="1"/>
</dbReference>
<reference evidence="2 3" key="1">
    <citation type="journal article" date="2019" name="Nat. Microbiol.">
        <title>Mediterranean grassland soil C-N compound turnover is dependent on rainfall and depth, and is mediated by genomically divergent microorganisms.</title>
        <authorList>
            <person name="Diamond S."/>
            <person name="Andeer P.F."/>
            <person name="Li Z."/>
            <person name="Crits-Christoph A."/>
            <person name="Burstein D."/>
            <person name="Anantharaman K."/>
            <person name="Lane K.R."/>
            <person name="Thomas B.C."/>
            <person name="Pan C."/>
            <person name="Northen T.R."/>
            <person name="Banfield J.F."/>
        </authorList>
    </citation>
    <scope>NUCLEOTIDE SEQUENCE [LARGE SCALE GENOMIC DNA]</scope>
    <source>
        <strain evidence="2">NP_8</strain>
    </source>
</reference>
<dbReference type="InterPro" id="IPR029058">
    <property type="entry name" value="AB_hydrolase_fold"/>
</dbReference>
<dbReference type="CDD" id="cd07302">
    <property type="entry name" value="CHD"/>
    <property type="match status" value="1"/>
</dbReference>
<comment type="caution">
    <text evidence="2">The sequence shown here is derived from an EMBL/GenBank/DDBJ whole genome shotgun (WGS) entry which is preliminary data.</text>
</comment>
<dbReference type="PROSITE" id="PS50125">
    <property type="entry name" value="GUANYLATE_CYCLASE_2"/>
    <property type="match status" value="1"/>
</dbReference>
<accession>A0A537IJ93</accession>
<dbReference type="SUPFAM" id="SSF55073">
    <property type="entry name" value="Nucleotide cyclase"/>
    <property type="match status" value="1"/>
</dbReference>
<dbReference type="InterPro" id="IPR001054">
    <property type="entry name" value="A/G_cyclase"/>
</dbReference>
<protein>
    <submittedName>
        <fullName evidence="2">Adenylate/guanylate cyclase domain-containing protein</fullName>
    </submittedName>
</protein>
<dbReference type="GO" id="GO:0004016">
    <property type="term" value="F:adenylate cyclase activity"/>
    <property type="evidence" value="ECO:0007669"/>
    <property type="project" value="UniProtKB-ARBA"/>
</dbReference>
<gene>
    <name evidence="2" type="ORF">E6H05_12680</name>
</gene>
<dbReference type="Proteomes" id="UP000318834">
    <property type="component" value="Unassembled WGS sequence"/>
</dbReference>
<dbReference type="EMBL" id="VBAP01000115">
    <property type="protein sequence ID" value="TMI71350.1"/>
    <property type="molecule type" value="Genomic_DNA"/>
</dbReference>
<name>A0A537IJ93_9BACT</name>
<dbReference type="SMART" id="SM00044">
    <property type="entry name" value="CYCc"/>
    <property type="match status" value="1"/>
</dbReference>
<dbReference type="GO" id="GO:0009190">
    <property type="term" value="P:cyclic nucleotide biosynthetic process"/>
    <property type="evidence" value="ECO:0007669"/>
    <property type="project" value="InterPro"/>
</dbReference>
<dbReference type="GO" id="GO:0035556">
    <property type="term" value="P:intracellular signal transduction"/>
    <property type="evidence" value="ECO:0007669"/>
    <property type="project" value="InterPro"/>
</dbReference>
<dbReference type="Gene3D" id="3.30.70.1230">
    <property type="entry name" value="Nucleotide cyclase"/>
    <property type="match status" value="1"/>
</dbReference>
<evidence type="ECO:0000313" key="3">
    <source>
        <dbReference type="Proteomes" id="UP000318834"/>
    </source>
</evidence>
<proteinExistence type="predicted"/>
<dbReference type="Pfam" id="PF00211">
    <property type="entry name" value="Guanylate_cyc"/>
    <property type="match status" value="1"/>
</dbReference>